<dbReference type="AlphaFoldDB" id="A0A6N7J1M9"/>
<keyword evidence="8 12" id="KW-0238">DNA-binding</keyword>
<feature type="region of interest" description="Disordered" evidence="13">
    <location>
        <begin position="1"/>
        <end position="38"/>
    </location>
</feature>
<accession>A0A6N7J1M9</accession>
<feature type="compositionally biased region" description="Acidic residues" evidence="13">
    <location>
        <begin position="11"/>
        <end position="23"/>
    </location>
</feature>
<evidence type="ECO:0000256" key="11">
    <source>
        <dbReference type="NCBIfam" id="TIGR00665"/>
    </source>
</evidence>
<keyword evidence="2 12" id="KW-0639">Primosome</keyword>
<dbReference type="InterPro" id="IPR007692">
    <property type="entry name" value="DNA_helicase_DnaB"/>
</dbReference>
<reference evidence="15" key="1">
    <citation type="journal article" date="2020" name="Appl. Environ. Microbiol.">
        <title>Medium-Chain Fatty Acid Synthesis by 'Candidatus Weimeria bifida' gen. nov., sp. nov., and 'Candidatus Pseudoramibacter fermentans' sp. nov.</title>
        <authorList>
            <person name="Scarborough M.J."/>
            <person name="Myers K.S."/>
            <person name="Donohue T.J."/>
            <person name="Noguera D.R."/>
        </authorList>
    </citation>
    <scope>NUCLEOTIDE SEQUENCE</scope>
    <source>
        <strain evidence="15">LCO1.1</strain>
    </source>
</reference>
<dbReference type="PROSITE" id="PS51199">
    <property type="entry name" value="SF4_HELICASE"/>
    <property type="match status" value="1"/>
</dbReference>
<dbReference type="Proteomes" id="UP000460257">
    <property type="component" value="Unassembled WGS sequence"/>
</dbReference>
<dbReference type="PANTHER" id="PTHR30153">
    <property type="entry name" value="REPLICATIVE DNA HELICASE DNAB"/>
    <property type="match status" value="1"/>
</dbReference>
<dbReference type="SMART" id="SM00382">
    <property type="entry name" value="AAA"/>
    <property type="match status" value="1"/>
</dbReference>
<keyword evidence="5 12" id="KW-0378">Hydrolase</keyword>
<comment type="caution">
    <text evidence="15">The sequence shown here is derived from an EMBL/GenBank/DDBJ whole genome shotgun (WGS) entry which is preliminary data.</text>
</comment>
<keyword evidence="4 12" id="KW-0547">Nucleotide-binding</keyword>
<dbReference type="GO" id="GO:0005829">
    <property type="term" value="C:cytosol"/>
    <property type="evidence" value="ECO:0007669"/>
    <property type="project" value="TreeGrafter"/>
</dbReference>
<dbReference type="Gene3D" id="1.10.860.10">
    <property type="entry name" value="DNAb Helicase, Chain A"/>
    <property type="match status" value="1"/>
</dbReference>
<evidence type="ECO:0000313" key="16">
    <source>
        <dbReference type="Proteomes" id="UP000460257"/>
    </source>
</evidence>
<dbReference type="Gene3D" id="3.40.50.300">
    <property type="entry name" value="P-loop containing nucleotide triphosphate hydrolases"/>
    <property type="match status" value="1"/>
</dbReference>
<dbReference type="InterPro" id="IPR007693">
    <property type="entry name" value="DNA_helicase_DnaB-like_N"/>
</dbReference>
<evidence type="ECO:0000313" key="15">
    <source>
        <dbReference type="EMBL" id="MQN01955.1"/>
    </source>
</evidence>
<evidence type="ECO:0000256" key="2">
    <source>
        <dbReference type="ARBA" id="ARBA00022515"/>
    </source>
</evidence>
<dbReference type="GO" id="GO:0016787">
    <property type="term" value="F:hydrolase activity"/>
    <property type="evidence" value="ECO:0007669"/>
    <property type="project" value="UniProtKB-KW"/>
</dbReference>
<dbReference type="EMBL" id="VOGC01000007">
    <property type="protein sequence ID" value="MQN01955.1"/>
    <property type="molecule type" value="Genomic_DNA"/>
</dbReference>
<dbReference type="GO" id="GO:0006269">
    <property type="term" value="P:DNA replication, synthesis of primer"/>
    <property type="evidence" value="ECO:0007669"/>
    <property type="project" value="UniProtKB-UniRule"/>
</dbReference>
<dbReference type="GO" id="GO:0042802">
    <property type="term" value="F:identical protein binding"/>
    <property type="evidence" value="ECO:0007669"/>
    <property type="project" value="UniProtKB-ARBA"/>
</dbReference>
<evidence type="ECO:0000256" key="4">
    <source>
        <dbReference type="ARBA" id="ARBA00022741"/>
    </source>
</evidence>
<keyword evidence="9" id="KW-0413">Isomerase</keyword>
<comment type="function">
    <text evidence="12">The main replicative DNA helicase, it participates in initiation and elongation during chromosome replication. Travels ahead of the DNA replisome, separating dsDNA into templates for DNA synthesis. A processive ATP-dependent 5'-3' DNA helicase it has DNA-dependent ATPase activity.</text>
</comment>
<dbReference type="CDD" id="cd00984">
    <property type="entry name" value="DnaB_C"/>
    <property type="match status" value="1"/>
</dbReference>
<keyword evidence="16" id="KW-1185">Reference proteome</keyword>
<evidence type="ECO:0000256" key="7">
    <source>
        <dbReference type="ARBA" id="ARBA00022840"/>
    </source>
</evidence>
<feature type="compositionally biased region" description="Polar residues" evidence="13">
    <location>
        <begin position="24"/>
        <end position="34"/>
    </location>
</feature>
<evidence type="ECO:0000256" key="8">
    <source>
        <dbReference type="ARBA" id="ARBA00023125"/>
    </source>
</evidence>
<name>A0A6N7J1M9_9FIRM</name>
<dbReference type="NCBIfam" id="NF004384">
    <property type="entry name" value="PRK05748.1"/>
    <property type="match status" value="1"/>
</dbReference>
<evidence type="ECO:0000256" key="12">
    <source>
        <dbReference type="RuleBase" id="RU362085"/>
    </source>
</evidence>
<dbReference type="InterPro" id="IPR016136">
    <property type="entry name" value="DNA_helicase_N/primase_C"/>
</dbReference>
<evidence type="ECO:0000256" key="5">
    <source>
        <dbReference type="ARBA" id="ARBA00022801"/>
    </source>
</evidence>
<dbReference type="InterPro" id="IPR027417">
    <property type="entry name" value="P-loop_NTPase"/>
</dbReference>
<evidence type="ECO:0000256" key="1">
    <source>
        <dbReference type="ARBA" id="ARBA00008428"/>
    </source>
</evidence>
<dbReference type="GO" id="GO:0043139">
    <property type="term" value="F:5'-3' DNA helicase activity"/>
    <property type="evidence" value="ECO:0007669"/>
    <property type="project" value="UniProtKB-EC"/>
</dbReference>
<evidence type="ECO:0000256" key="13">
    <source>
        <dbReference type="SAM" id="MobiDB-lite"/>
    </source>
</evidence>
<dbReference type="GO" id="GO:1990077">
    <property type="term" value="C:primosome complex"/>
    <property type="evidence" value="ECO:0007669"/>
    <property type="project" value="UniProtKB-UniRule"/>
</dbReference>
<dbReference type="FunFam" id="3.40.50.300:FF:000076">
    <property type="entry name" value="Replicative DNA helicase"/>
    <property type="match status" value="1"/>
</dbReference>
<dbReference type="GO" id="GO:0005524">
    <property type="term" value="F:ATP binding"/>
    <property type="evidence" value="ECO:0007669"/>
    <property type="project" value="UniProtKB-UniRule"/>
</dbReference>
<dbReference type="EC" id="5.6.2.3" evidence="11 12"/>
<evidence type="ECO:0000256" key="3">
    <source>
        <dbReference type="ARBA" id="ARBA00022705"/>
    </source>
</evidence>
<dbReference type="SUPFAM" id="SSF52540">
    <property type="entry name" value="P-loop containing nucleoside triphosphate hydrolases"/>
    <property type="match status" value="1"/>
</dbReference>
<evidence type="ECO:0000256" key="9">
    <source>
        <dbReference type="ARBA" id="ARBA00023235"/>
    </source>
</evidence>
<comment type="catalytic activity">
    <reaction evidence="10 12">
        <text>ATP + H2O = ADP + phosphate + H(+)</text>
        <dbReference type="Rhea" id="RHEA:13065"/>
        <dbReference type="ChEBI" id="CHEBI:15377"/>
        <dbReference type="ChEBI" id="CHEBI:15378"/>
        <dbReference type="ChEBI" id="CHEBI:30616"/>
        <dbReference type="ChEBI" id="CHEBI:43474"/>
        <dbReference type="ChEBI" id="CHEBI:456216"/>
        <dbReference type="EC" id="5.6.2.3"/>
    </reaction>
</comment>
<dbReference type="InterPro" id="IPR007694">
    <property type="entry name" value="DNA_helicase_DnaB-like_C"/>
</dbReference>
<gene>
    <name evidence="15" type="primary">dnaB</name>
    <name evidence="15" type="ORF">FRC54_08655</name>
</gene>
<dbReference type="PANTHER" id="PTHR30153:SF2">
    <property type="entry name" value="REPLICATIVE DNA HELICASE"/>
    <property type="match status" value="1"/>
</dbReference>
<organism evidence="15 16">
    <name type="scientific">Candidatus Weimeria bifida</name>
    <dbReference type="NCBI Taxonomy" id="2599074"/>
    <lineage>
        <taxon>Bacteria</taxon>
        <taxon>Bacillati</taxon>
        <taxon>Bacillota</taxon>
        <taxon>Clostridia</taxon>
        <taxon>Lachnospirales</taxon>
        <taxon>Lachnospiraceae</taxon>
        <taxon>Candidatus Weimeria</taxon>
    </lineage>
</organism>
<dbReference type="Pfam" id="PF00772">
    <property type="entry name" value="DnaB"/>
    <property type="match status" value="1"/>
</dbReference>
<dbReference type="Pfam" id="PF03796">
    <property type="entry name" value="DnaB_C"/>
    <property type="match status" value="1"/>
</dbReference>
<comment type="similarity">
    <text evidence="1 12">Belongs to the helicase family. DnaB subfamily.</text>
</comment>
<feature type="domain" description="SF4 helicase" evidence="14">
    <location>
        <begin position="206"/>
        <end position="471"/>
    </location>
</feature>
<dbReference type="GO" id="GO:0003677">
    <property type="term" value="F:DNA binding"/>
    <property type="evidence" value="ECO:0007669"/>
    <property type="project" value="UniProtKB-UniRule"/>
</dbReference>
<dbReference type="InterPro" id="IPR036185">
    <property type="entry name" value="DNA_heli_DnaB-like_N_sf"/>
</dbReference>
<keyword evidence="6 12" id="KW-0347">Helicase</keyword>
<dbReference type="SUPFAM" id="SSF48024">
    <property type="entry name" value="N-terminal domain of DnaB helicase"/>
    <property type="match status" value="1"/>
</dbReference>
<evidence type="ECO:0000259" key="14">
    <source>
        <dbReference type="PROSITE" id="PS51199"/>
    </source>
</evidence>
<keyword evidence="7 12" id="KW-0067">ATP-binding</keyword>
<dbReference type="InterPro" id="IPR003593">
    <property type="entry name" value="AAA+_ATPase"/>
</dbReference>
<protein>
    <recommendedName>
        <fullName evidence="11 12">Replicative DNA helicase</fullName>
        <ecNumber evidence="11 12">5.6.2.3</ecNumber>
    </recommendedName>
</protein>
<evidence type="ECO:0000256" key="6">
    <source>
        <dbReference type="ARBA" id="ARBA00022806"/>
    </source>
</evidence>
<proteinExistence type="inferred from homology"/>
<dbReference type="NCBIfam" id="TIGR00665">
    <property type="entry name" value="DnaB"/>
    <property type="match status" value="1"/>
</dbReference>
<keyword evidence="3 12" id="KW-0235">DNA replication</keyword>
<evidence type="ECO:0000256" key="10">
    <source>
        <dbReference type="ARBA" id="ARBA00048954"/>
    </source>
</evidence>
<sequence>MDNPEEIYAPPEDDDFIPPEEDSISQTSDSTSFKRQAPRSLEAEQCVVGAMLMDPQTIPVATEIITEADFYHQLYGTIFVTIVDLYNQNDSVDPVTVINQLREKGVSQEYTEPGFISGLMNAVPLATNIRSYCEIVKKKSLLRQIISVNEDIENDCYSGEKSVEDILDSTEAKFLNLLQKRGVSDAEPIEDVVDEALDRIEEASKLEGNVTGLSTGFLDLDYQTAGLQKSDLILIAARPSMGKTAFALNIAHHIAVHEKKWVAIFSLEMSKVQLMNRLLALESRVDAQKLRTGNLSDTEWGDLLEAGDKLANAPLIIDDTPAISVSELRSKCRKYKQEHELSIVIIDYLQLMTTSKKSESRQNEISDISRSLKSLARELNVPVIALSQLNRGVEQRDDKRPMLSDLRDSGAIEQDADVVMFIYRDDYYNKDTDRKGISEIIIAKQRNGPVGTVELVWLPELTKFANKEHRKKKNQ</sequence>